<evidence type="ECO:0000313" key="3">
    <source>
        <dbReference type="Proteomes" id="UP000321832"/>
    </source>
</evidence>
<evidence type="ECO:0000313" key="2">
    <source>
        <dbReference type="EMBL" id="TXC66382.1"/>
    </source>
</evidence>
<keyword evidence="3" id="KW-1185">Reference proteome</keyword>
<keyword evidence="1" id="KW-0812">Transmembrane</keyword>
<dbReference type="AlphaFoldDB" id="A0A5C6U0B5"/>
<keyword evidence="1" id="KW-0472">Membrane</keyword>
<protein>
    <submittedName>
        <fullName evidence="2">Uncharacterized protein</fullName>
    </submittedName>
</protein>
<name>A0A5C6U0B5_9BURK</name>
<dbReference type="EMBL" id="VOPW01000001">
    <property type="protein sequence ID" value="TXC66382.1"/>
    <property type="molecule type" value="Genomic_DNA"/>
</dbReference>
<organism evidence="2 3">
    <name type="scientific">Piscinibacter aquaticus</name>
    <dbReference type="NCBI Taxonomy" id="392597"/>
    <lineage>
        <taxon>Bacteria</taxon>
        <taxon>Pseudomonadati</taxon>
        <taxon>Pseudomonadota</taxon>
        <taxon>Betaproteobacteria</taxon>
        <taxon>Burkholderiales</taxon>
        <taxon>Sphaerotilaceae</taxon>
        <taxon>Piscinibacter</taxon>
    </lineage>
</organism>
<comment type="caution">
    <text evidence="2">The sequence shown here is derived from an EMBL/GenBank/DDBJ whole genome shotgun (WGS) entry which is preliminary data.</text>
</comment>
<proteinExistence type="predicted"/>
<reference evidence="2 3" key="1">
    <citation type="submission" date="2019-08" db="EMBL/GenBank/DDBJ databases">
        <authorList>
            <person name="Khan S.A."/>
            <person name="Jeon C.O."/>
            <person name="Jeong S.E."/>
        </authorList>
    </citation>
    <scope>NUCLEOTIDE SEQUENCE [LARGE SCALE GENOMIC DNA]</scope>
    <source>
        <strain evidence="3">IMCC1728</strain>
    </source>
</reference>
<evidence type="ECO:0000256" key="1">
    <source>
        <dbReference type="SAM" id="Phobius"/>
    </source>
</evidence>
<sequence>MTTSPIHPSRVLVPLLQLAAAIPAAWKSYEFGLQISGLPLAVLLAANGAFFGSIMVGFVADLWRRSPLTSSGSARRGSSG</sequence>
<dbReference type="Proteomes" id="UP000321832">
    <property type="component" value="Unassembled WGS sequence"/>
</dbReference>
<keyword evidence="1" id="KW-1133">Transmembrane helix</keyword>
<gene>
    <name evidence="2" type="ORF">FSC37_12565</name>
</gene>
<feature type="transmembrane region" description="Helical" evidence="1">
    <location>
        <begin position="37"/>
        <end position="60"/>
    </location>
</feature>
<accession>A0A5C6U0B5</accession>